<comment type="caution">
    <text evidence="12">The sequence shown here is derived from an EMBL/GenBank/DDBJ whole genome shotgun (WGS) entry which is preliminary data.</text>
</comment>
<feature type="binding site" evidence="10">
    <location>
        <begin position="168"/>
        <end position="169"/>
    </location>
    <ligand>
        <name>substrate</name>
    </ligand>
</feature>
<dbReference type="InterPro" id="IPR001764">
    <property type="entry name" value="Glyco_hydro_3_N"/>
</dbReference>
<feature type="site" description="Important for catalytic activity" evidence="10">
    <location>
        <position position="179"/>
    </location>
</feature>
<proteinExistence type="inferred from homology"/>
<feature type="binding site" evidence="10">
    <location>
        <position position="64"/>
    </location>
    <ligand>
        <name>substrate</name>
    </ligand>
</feature>
<accession>A0ABT1G5W0</accession>
<dbReference type="InterPro" id="IPR050226">
    <property type="entry name" value="NagZ_Beta-hexosaminidase"/>
</dbReference>
<keyword evidence="5 10" id="KW-0133">Cell shape</keyword>
<organism evidence="12 13">
    <name type="scientific">Natronospira proteinivora</name>
    <dbReference type="NCBI Taxonomy" id="1807133"/>
    <lineage>
        <taxon>Bacteria</taxon>
        <taxon>Pseudomonadati</taxon>
        <taxon>Pseudomonadota</taxon>
        <taxon>Gammaproteobacteria</taxon>
        <taxon>Natronospirales</taxon>
        <taxon>Natronospiraceae</taxon>
        <taxon>Natronospira</taxon>
    </lineage>
</organism>
<dbReference type="HAMAP" id="MF_00364">
    <property type="entry name" value="NagZ"/>
    <property type="match status" value="1"/>
</dbReference>
<keyword evidence="9 10" id="KW-0961">Cell wall biogenesis/degradation</keyword>
<dbReference type="InterPro" id="IPR017853">
    <property type="entry name" value="GH"/>
</dbReference>
<reference evidence="12 13" key="1">
    <citation type="submission" date="2022-03" db="EMBL/GenBank/DDBJ databases">
        <title>Genomic Encyclopedia of Type Strains, Phase III (KMG-III): the genomes of soil and plant-associated and newly described type strains.</title>
        <authorList>
            <person name="Whitman W."/>
        </authorList>
    </citation>
    <scope>NUCLEOTIDE SEQUENCE [LARGE SCALE GENOMIC DNA]</scope>
    <source>
        <strain evidence="12 13">BSker1</strain>
    </source>
</reference>
<dbReference type="PANTHER" id="PTHR30480">
    <property type="entry name" value="BETA-HEXOSAMINIDASE-RELATED"/>
    <property type="match status" value="1"/>
</dbReference>
<comment type="similarity">
    <text evidence="10">Belongs to the glycosyl hydrolase 3 family. NagZ subfamily.</text>
</comment>
<evidence type="ECO:0000256" key="10">
    <source>
        <dbReference type="HAMAP-Rule" id="MF_00364"/>
    </source>
</evidence>
<sequence>MVAGPVMMDLEGTSLSREESELLAHPAVGGVILFSRNYDSPGQLSRLTSAIRASRETPLLIAVDQEGGRVQRFHQGFTRLPPMARLGEAFDADPSQGLQLAELCGWVMASELRAHDLDLSFAPVVDLDFGASAVIGDRAFHDDPETVFRLARALVTGMRAGGMSATAKHFPGHGGVVLDSHVDCPEESRSLDDLREWDMQPFARLIRMDLPSVMMAHVVYSAVDSRPASFSRPWIQDILRTQLGFAGAVVADDLCMAAAIVLGTPAERARMALEAGCDLIPVCNDRAAAVEVIQAVGGDTPPATRHRLARLRSKARQTATPNIAIDWEAARRKVAQLSKGEA</sequence>
<feature type="binding site" evidence="10">
    <location>
        <position position="72"/>
    </location>
    <ligand>
        <name>substrate</name>
    </ligand>
</feature>
<dbReference type="PANTHER" id="PTHR30480:SF13">
    <property type="entry name" value="BETA-HEXOSAMINIDASE"/>
    <property type="match status" value="1"/>
</dbReference>
<keyword evidence="6 10" id="KW-0573">Peptidoglycan synthesis</keyword>
<evidence type="ECO:0000259" key="11">
    <source>
        <dbReference type="Pfam" id="PF00933"/>
    </source>
</evidence>
<keyword evidence="2 10" id="KW-0963">Cytoplasm</keyword>
<evidence type="ECO:0000256" key="7">
    <source>
        <dbReference type="ARBA" id="ARBA00023295"/>
    </source>
</evidence>
<evidence type="ECO:0000256" key="3">
    <source>
        <dbReference type="ARBA" id="ARBA00022618"/>
    </source>
</evidence>
<name>A0ABT1G5W0_9GAMM</name>
<comment type="pathway">
    <text evidence="10">Cell wall biogenesis; peptidoglycan recycling.</text>
</comment>
<dbReference type="Pfam" id="PF00933">
    <property type="entry name" value="Glyco_hydro_3"/>
    <property type="match status" value="1"/>
</dbReference>
<dbReference type="InterPro" id="IPR036962">
    <property type="entry name" value="Glyco_hydro_3_N_sf"/>
</dbReference>
<evidence type="ECO:0000256" key="6">
    <source>
        <dbReference type="ARBA" id="ARBA00022984"/>
    </source>
</evidence>
<keyword evidence="3 10" id="KW-0132">Cell division</keyword>
<keyword evidence="13" id="KW-1185">Reference proteome</keyword>
<dbReference type="SUPFAM" id="SSF51445">
    <property type="entry name" value="(Trans)glycosidases"/>
    <property type="match status" value="1"/>
</dbReference>
<feature type="active site" description="Proton donor/acceptor" evidence="10">
    <location>
        <position position="181"/>
    </location>
</feature>
<dbReference type="Gene3D" id="3.20.20.300">
    <property type="entry name" value="Glycoside hydrolase, family 3, N-terminal domain"/>
    <property type="match status" value="1"/>
</dbReference>
<keyword evidence="8 10" id="KW-0131">Cell cycle</keyword>
<evidence type="ECO:0000313" key="12">
    <source>
        <dbReference type="EMBL" id="MCP1726689.1"/>
    </source>
</evidence>
<evidence type="ECO:0000256" key="1">
    <source>
        <dbReference type="ARBA" id="ARBA00001231"/>
    </source>
</evidence>
<feature type="domain" description="Glycoside hydrolase family 3 N-terminal" evidence="11">
    <location>
        <begin position="14"/>
        <end position="293"/>
    </location>
</feature>
<comment type="catalytic activity">
    <reaction evidence="1 10">
        <text>Hydrolysis of terminal non-reducing N-acetyl-D-hexosamine residues in N-acetyl-beta-D-hexosaminides.</text>
        <dbReference type="EC" id="3.2.1.52"/>
    </reaction>
</comment>
<evidence type="ECO:0000256" key="8">
    <source>
        <dbReference type="ARBA" id="ARBA00023306"/>
    </source>
</evidence>
<protein>
    <recommendedName>
        <fullName evidence="10">Beta-hexosaminidase</fullName>
        <ecNumber evidence="10">3.2.1.52</ecNumber>
    </recommendedName>
    <alternativeName>
        <fullName evidence="10">Beta-N-acetylhexosaminidase</fullName>
    </alternativeName>
    <alternativeName>
        <fullName evidence="10">N-acetyl-beta-glucosaminidase</fullName>
    </alternativeName>
</protein>
<keyword evidence="4 10" id="KW-0378">Hydrolase</keyword>
<dbReference type="InterPro" id="IPR022956">
    <property type="entry name" value="Beta_hexosaminidase_bac"/>
</dbReference>
<dbReference type="NCBIfam" id="NF003740">
    <property type="entry name" value="PRK05337.1"/>
    <property type="match status" value="1"/>
</dbReference>
<evidence type="ECO:0000256" key="5">
    <source>
        <dbReference type="ARBA" id="ARBA00022960"/>
    </source>
</evidence>
<keyword evidence="7 10" id="KW-0326">Glycosidase</keyword>
<dbReference type="Proteomes" id="UP001523550">
    <property type="component" value="Unassembled WGS sequence"/>
</dbReference>
<evidence type="ECO:0000313" key="13">
    <source>
        <dbReference type="Proteomes" id="UP001523550"/>
    </source>
</evidence>
<feature type="active site" description="Nucleophile" evidence="10">
    <location>
        <position position="252"/>
    </location>
</feature>
<evidence type="ECO:0000256" key="2">
    <source>
        <dbReference type="ARBA" id="ARBA00022490"/>
    </source>
</evidence>
<comment type="function">
    <text evidence="10">Plays a role in peptidoglycan recycling by cleaving the terminal beta-1,4-linked N-acetylglucosamine (GlcNAc) from peptide-linked peptidoglycan fragments, giving rise to free GlcNAc, anhydro-N-acetylmuramic acid and anhydro-N-acetylmuramic acid-linked peptides.</text>
</comment>
<dbReference type="EC" id="3.2.1.52" evidence="10"/>
<feature type="binding site" evidence="10">
    <location>
        <position position="138"/>
    </location>
    <ligand>
        <name>substrate</name>
    </ligand>
</feature>
<comment type="subcellular location">
    <subcellularLocation>
        <location evidence="10">Cytoplasm</location>
    </subcellularLocation>
</comment>
<dbReference type="RefSeq" id="WP_253445387.1">
    <property type="nucleotide sequence ID" value="NZ_JALJYF010000001.1"/>
</dbReference>
<dbReference type="EMBL" id="JALJYF010000001">
    <property type="protein sequence ID" value="MCP1726689.1"/>
    <property type="molecule type" value="Genomic_DNA"/>
</dbReference>
<evidence type="ECO:0000256" key="9">
    <source>
        <dbReference type="ARBA" id="ARBA00023316"/>
    </source>
</evidence>
<dbReference type="GO" id="GO:0004563">
    <property type="term" value="F:beta-N-acetylhexosaminidase activity"/>
    <property type="evidence" value="ECO:0007669"/>
    <property type="project" value="UniProtKB-EC"/>
</dbReference>
<evidence type="ECO:0000256" key="4">
    <source>
        <dbReference type="ARBA" id="ARBA00022801"/>
    </source>
</evidence>
<gene>
    <name evidence="10" type="primary">nagZ</name>
    <name evidence="12" type="ORF">J2T60_000654</name>
</gene>